<evidence type="ECO:0000256" key="1">
    <source>
        <dbReference type="SAM" id="MobiDB-lite"/>
    </source>
</evidence>
<feature type="compositionally biased region" description="Acidic residues" evidence="1">
    <location>
        <begin position="169"/>
        <end position="178"/>
    </location>
</feature>
<accession>A0ABR1FRC9</accession>
<feature type="region of interest" description="Disordered" evidence="1">
    <location>
        <begin position="753"/>
        <end position="781"/>
    </location>
</feature>
<proteinExistence type="predicted"/>
<feature type="compositionally biased region" description="Pro residues" evidence="1">
    <location>
        <begin position="249"/>
        <end position="259"/>
    </location>
</feature>
<dbReference type="EMBL" id="JBBJCI010000285">
    <property type="protein sequence ID" value="KAK7236278.1"/>
    <property type="molecule type" value="Genomic_DNA"/>
</dbReference>
<feature type="compositionally biased region" description="Basic residues" evidence="1">
    <location>
        <begin position="949"/>
        <end position="967"/>
    </location>
</feature>
<reference evidence="2 3" key="1">
    <citation type="submission" date="2024-03" db="EMBL/GenBank/DDBJ databases">
        <title>Aureococcus anophagefferens CCMP1851 and Kratosvirus quantuckense: Draft genome of a second virus-susceptible host strain in the model system.</title>
        <authorList>
            <person name="Chase E."/>
            <person name="Truchon A.R."/>
            <person name="Schepens W."/>
            <person name="Wilhelm S.W."/>
        </authorList>
    </citation>
    <scope>NUCLEOTIDE SEQUENCE [LARGE SCALE GENOMIC DNA]</scope>
    <source>
        <strain evidence="2 3">CCMP1851</strain>
    </source>
</reference>
<feature type="region of interest" description="Disordered" evidence="1">
    <location>
        <begin position="877"/>
        <end position="983"/>
    </location>
</feature>
<evidence type="ECO:0000313" key="2">
    <source>
        <dbReference type="EMBL" id="KAK7236278.1"/>
    </source>
</evidence>
<feature type="compositionally biased region" description="Basic and acidic residues" evidence="1">
    <location>
        <begin position="450"/>
        <end position="464"/>
    </location>
</feature>
<keyword evidence="3" id="KW-1185">Reference proteome</keyword>
<comment type="caution">
    <text evidence="2">The sequence shown here is derived from an EMBL/GenBank/DDBJ whole genome shotgun (WGS) entry which is preliminary data.</text>
</comment>
<protein>
    <submittedName>
        <fullName evidence="2">Ribonuclease H protein</fullName>
    </submittedName>
</protein>
<feature type="compositionally biased region" description="Low complexity" evidence="1">
    <location>
        <begin position="233"/>
        <end position="242"/>
    </location>
</feature>
<dbReference type="PANTHER" id="PTHR19446">
    <property type="entry name" value="REVERSE TRANSCRIPTASES"/>
    <property type="match status" value="1"/>
</dbReference>
<feature type="region of interest" description="Disordered" evidence="1">
    <location>
        <begin position="1"/>
        <end position="35"/>
    </location>
</feature>
<dbReference type="Proteomes" id="UP001363151">
    <property type="component" value="Unassembled WGS sequence"/>
</dbReference>
<organism evidence="2 3">
    <name type="scientific">Aureococcus anophagefferens</name>
    <name type="common">Harmful bloom alga</name>
    <dbReference type="NCBI Taxonomy" id="44056"/>
    <lineage>
        <taxon>Eukaryota</taxon>
        <taxon>Sar</taxon>
        <taxon>Stramenopiles</taxon>
        <taxon>Ochrophyta</taxon>
        <taxon>Pelagophyceae</taxon>
        <taxon>Pelagomonadales</taxon>
        <taxon>Pelagomonadaceae</taxon>
        <taxon>Aureococcus</taxon>
    </lineage>
</organism>
<feature type="compositionally biased region" description="Basic residues" evidence="1">
    <location>
        <begin position="465"/>
        <end position="474"/>
    </location>
</feature>
<name>A0ABR1FRC9_AURAN</name>
<feature type="compositionally biased region" description="Low complexity" evidence="1">
    <location>
        <begin position="878"/>
        <end position="903"/>
    </location>
</feature>
<feature type="compositionally biased region" description="Low complexity" evidence="1">
    <location>
        <begin position="935"/>
        <end position="948"/>
    </location>
</feature>
<sequence>MSSSNARSTTRLSTRAGSSSSASSASAAAAPPLARTVSIPKQRGEKYFTVLKAKKPEGAPRHCLFIVLTRYDQLEPFVLGFSTSRFDGTGFFAYKGHKYIADAETYACDAAAALYEGATPADAKAALGALGPRRYIRIDDFASMLSRGENGALAAVKAAVALRNAVDVTADDEPEPGPEGDAGSQTEDADVEDEPPASPPASASPRRARGGGGGDAADDAAARQDTEAVGPCGARTGAQGAAGDDDDAPTPPAPAPQPPAAATAVRATAVERALNVLSLNETWGTEASEHRFALEGYRLFAFSRGGRGTRSPGGGLATYVRSELRAYTLEKGESGVVVELSDAVPAVHIANVYRGRGRGRRRRLGAGAVAAPVVLVVDARGRRRWRRVDDGRRARRWRRRRAAAAADAALAAAAARTPSVKAAAIVEAAYELLLGQDPARARRGGSTAYPDRDPAARRAGDPRVGRRPRRRRVRRADAAGVAARLSEWTAELHAERRNDPRYSESEYARLEREHADWERFERDRECGASLRYSALRARWESFERGADAGVVFGPAEWSAYLASCVRWSEVAAAIAAPSSATSPSPADGICPPALKCGGMPLELALAAVFDVAMRTGAVPASWRTGYVRWLFKKGDELDPSCFRGIVLTSLVGKVFERAAATEMRRQVASATGALATVGSMKRAHLLTAHVSYARSVVAWSAAAWGKVSVAADNAVRQAETEAFRFALGAASTGCRTSRWRRCSARSPPTCAFSGSGHGQRWTTRPRPRAARSGGPSTPPVQAAPAAAAFSCVAAARDACRTLGLQPPSAGDDRGQWRAAVGRAAREYAERQAAGVSDLALFRAVRPSREWRRTWILEQRASGDRRETALVAILGGTSPRAADAARPVGGPGPRAAGLPRPLRALRPRDGRGHGPWPASSARRRAWRGLTRDAPGARGSRASRTPTAARAARRRRAGGAALGRRRSRRAPTSASPPSWPRRAPRRSRAAALLELRDDLARAFASTFGEFFVAHASEIAALPPRRST</sequence>
<feature type="region of interest" description="Disordered" evidence="1">
    <location>
        <begin position="168"/>
        <end position="261"/>
    </location>
</feature>
<feature type="region of interest" description="Disordered" evidence="1">
    <location>
        <begin position="441"/>
        <end position="475"/>
    </location>
</feature>
<evidence type="ECO:0000313" key="3">
    <source>
        <dbReference type="Proteomes" id="UP001363151"/>
    </source>
</evidence>
<gene>
    <name evidence="2" type="ORF">SO694_000611129</name>
</gene>